<proteinExistence type="predicted"/>
<evidence type="ECO:0000313" key="1">
    <source>
        <dbReference type="EMBL" id="RGP78680.1"/>
    </source>
</evidence>
<accession>A0A395T1Y1</accession>
<protein>
    <submittedName>
        <fullName evidence="1">Uncharacterized protein</fullName>
    </submittedName>
</protein>
<dbReference type="AlphaFoldDB" id="A0A395T1Y1"/>
<sequence>MSTIYDPENNCYLQGKAIFKFPIAWDILKDYPALYKACRDDTLELFQHLTISQCLTILRVLHGGSYANMEPDDSGFQEATDCDRFIYHLKIYEFAAKYGLTQLADASLHHVRAAGDNLSFYVLAGTLANNNYLFGANEQAFTAYIKERSEMNNETLFQGDAERIGDEFANSMTLENMLLIQIVEMKLELQYYEALTEESQ</sequence>
<keyword evidence="2" id="KW-1185">Reference proteome</keyword>
<comment type="caution">
    <text evidence="1">The sequence shown here is derived from an EMBL/GenBank/DDBJ whole genome shotgun (WGS) entry which is preliminary data.</text>
</comment>
<reference evidence="1 2" key="1">
    <citation type="journal article" date="2018" name="PLoS Pathog.">
        <title>Evolution of structural diversity of trichothecenes, a family of toxins produced by plant pathogenic and entomopathogenic fungi.</title>
        <authorList>
            <person name="Proctor R.H."/>
            <person name="McCormick S.P."/>
            <person name="Kim H.S."/>
            <person name="Cardoza R.E."/>
            <person name="Stanley A.M."/>
            <person name="Lindo L."/>
            <person name="Kelly A."/>
            <person name="Brown D.W."/>
            <person name="Lee T."/>
            <person name="Vaughan M.M."/>
            <person name="Alexander N.J."/>
            <person name="Busman M."/>
            <person name="Gutierrez S."/>
        </authorList>
    </citation>
    <scope>NUCLEOTIDE SEQUENCE [LARGE SCALE GENOMIC DNA]</scope>
    <source>
        <strain evidence="1 2">NRRL 20695</strain>
    </source>
</reference>
<dbReference type="Proteomes" id="UP000266234">
    <property type="component" value="Unassembled WGS sequence"/>
</dbReference>
<organism evidence="1 2">
    <name type="scientific">Fusarium longipes</name>
    <dbReference type="NCBI Taxonomy" id="694270"/>
    <lineage>
        <taxon>Eukaryota</taxon>
        <taxon>Fungi</taxon>
        <taxon>Dikarya</taxon>
        <taxon>Ascomycota</taxon>
        <taxon>Pezizomycotina</taxon>
        <taxon>Sordariomycetes</taxon>
        <taxon>Hypocreomycetidae</taxon>
        <taxon>Hypocreales</taxon>
        <taxon>Nectriaceae</taxon>
        <taxon>Fusarium</taxon>
    </lineage>
</organism>
<gene>
    <name evidence="1" type="ORF">FLONG3_3217</name>
</gene>
<dbReference type="OrthoDB" id="5072891at2759"/>
<evidence type="ECO:0000313" key="2">
    <source>
        <dbReference type="Proteomes" id="UP000266234"/>
    </source>
</evidence>
<name>A0A395T1Y1_9HYPO</name>
<dbReference type="EMBL" id="PXOG01000060">
    <property type="protein sequence ID" value="RGP78680.1"/>
    <property type="molecule type" value="Genomic_DNA"/>
</dbReference>